<organism evidence="1 2">
    <name type="scientific">Phytophthora megakarya</name>
    <dbReference type="NCBI Taxonomy" id="4795"/>
    <lineage>
        <taxon>Eukaryota</taxon>
        <taxon>Sar</taxon>
        <taxon>Stramenopiles</taxon>
        <taxon>Oomycota</taxon>
        <taxon>Peronosporomycetes</taxon>
        <taxon>Peronosporales</taxon>
        <taxon>Peronosporaceae</taxon>
        <taxon>Phytophthora</taxon>
    </lineage>
</organism>
<evidence type="ECO:0000313" key="2">
    <source>
        <dbReference type="Proteomes" id="UP000198211"/>
    </source>
</evidence>
<dbReference type="OrthoDB" id="122271at2759"/>
<reference evidence="2" key="1">
    <citation type="submission" date="2017-03" db="EMBL/GenBank/DDBJ databases">
        <title>Phytopthora megakarya and P. palmivora, two closely related causual agents of cacao black pod achieved similar genome size and gene model numbers by different mechanisms.</title>
        <authorList>
            <person name="Ali S."/>
            <person name="Shao J."/>
            <person name="Larry D.J."/>
            <person name="Kronmiller B."/>
            <person name="Shen D."/>
            <person name="Strem M.D."/>
            <person name="Melnick R.L."/>
            <person name="Guiltinan M.J."/>
            <person name="Tyler B.M."/>
            <person name="Meinhardt L.W."/>
            <person name="Bailey B.A."/>
        </authorList>
    </citation>
    <scope>NUCLEOTIDE SEQUENCE [LARGE SCALE GENOMIC DNA]</scope>
    <source>
        <strain evidence="2">zdho120</strain>
    </source>
</reference>
<dbReference type="EMBL" id="NBNE01001000">
    <property type="protein sequence ID" value="OWZ16087.1"/>
    <property type="molecule type" value="Genomic_DNA"/>
</dbReference>
<proteinExistence type="predicted"/>
<dbReference type="AlphaFoldDB" id="A0A225WGE3"/>
<keyword evidence="2" id="KW-1185">Reference proteome</keyword>
<sequence length="125" mass="14284">MRTEDSTTPQTIDAILSKFNVAALRQDFERLSVDDITALASFPAEPHELIGRVVGVTHCLLLSLSPEHTILELHAPPWSLLRLQLLNNTTKIWRKLRKRAWQLEAGIKPLRIIDMICGNLNDWHK</sequence>
<comment type="caution">
    <text evidence="1">The sequence shown here is derived from an EMBL/GenBank/DDBJ whole genome shotgun (WGS) entry which is preliminary data.</text>
</comment>
<name>A0A225WGE3_9STRA</name>
<protein>
    <submittedName>
        <fullName evidence="1">Uncharacterized protein</fullName>
    </submittedName>
</protein>
<dbReference type="Proteomes" id="UP000198211">
    <property type="component" value="Unassembled WGS sequence"/>
</dbReference>
<gene>
    <name evidence="1" type="ORF">PHMEG_00010170</name>
</gene>
<accession>A0A225WGE3</accession>
<evidence type="ECO:0000313" key="1">
    <source>
        <dbReference type="EMBL" id="OWZ16087.1"/>
    </source>
</evidence>